<dbReference type="AlphaFoldDB" id="A0ABD2ASH8"/>
<accession>A0ABD2ASH8</accession>
<name>A0ABD2ASH8_VESMC</name>
<gene>
    <name evidence="1" type="ORF">V1477_019438</name>
</gene>
<keyword evidence="2" id="KW-1185">Reference proteome</keyword>
<protein>
    <submittedName>
        <fullName evidence="1">Uncharacterized protein</fullName>
    </submittedName>
</protein>
<evidence type="ECO:0000313" key="2">
    <source>
        <dbReference type="Proteomes" id="UP001607303"/>
    </source>
</evidence>
<organism evidence="1 2">
    <name type="scientific">Vespula maculifrons</name>
    <name type="common">Eastern yellow jacket</name>
    <name type="synonym">Wasp</name>
    <dbReference type="NCBI Taxonomy" id="7453"/>
    <lineage>
        <taxon>Eukaryota</taxon>
        <taxon>Metazoa</taxon>
        <taxon>Ecdysozoa</taxon>
        <taxon>Arthropoda</taxon>
        <taxon>Hexapoda</taxon>
        <taxon>Insecta</taxon>
        <taxon>Pterygota</taxon>
        <taxon>Neoptera</taxon>
        <taxon>Endopterygota</taxon>
        <taxon>Hymenoptera</taxon>
        <taxon>Apocrita</taxon>
        <taxon>Aculeata</taxon>
        <taxon>Vespoidea</taxon>
        <taxon>Vespidae</taxon>
        <taxon>Vespinae</taxon>
        <taxon>Vespula</taxon>
    </lineage>
</organism>
<sequence>MSKHVTKGKLEMVELGEERGRIQIKVRDLKLIVKKLERGLPLLKRKSRIWKLGPRTSEHERSYEKSAVNRYSGILNTKKSEEILRRKGSIMIRLGGVKNSKLEGCF</sequence>
<dbReference type="EMBL" id="JAYRBN010000114">
    <property type="protein sequence ID" value="KAL2723587.1"/>
    <property type="molecule type" value="Genomic_DNA"/>
</dbReference>
<evidence type="ECO:0000313" key="1">
    <source>
        <dbReference type="EMBL" id="KAL2723587.1"/>
    </source>
</evidence>
<proteinExistence type="predicted"/>
<comment type="caution">
    <text evidence="1">The sequence shown here is derived from an EMBL/GenBank/DDBJ whole genome shotgun (WGS) entry which is preliminary data.</text>
</comment>
<reference evidence="1 2" key="1">
    <citation type="journal article" date="2024" name="Ann. Entomol. Soc. Am.">
        <title>Genomic analyses of the southern and eastern yellowjacket wasps (Hymenoptera: Vespidae) reveal evolutionary signatures of social life.</title>
        <authorList>
            <person name="Catto M.A."/>
            <person name="Caine P.B."/>
            <person name="Orr S.E."/>
            <person name="Hunt B.G."/>
            <person name="Goodisman M.A.D."/>
        </authorList>
    </citation>
    <scope>NUCLEOTIDE SEQUENCE [LARGE SCALE GENOMIC DNA]</scope>
    <source>
        <strain evidence="1">232</strain>
        <tissue evidence="1">Head and thorax</tissue>
    </source>
</reference>
<dbReference type="Proteomes" id="UP001607303">
    <property type="component" value="Unassembled WGS sequence"/>
</dbReference>